<gene>
    <name evidence="2" type="ORF">Fot_26822</name>
</gene>
<evidence type="ECO:0000313" key="3">
    <source>
        <dbReference type="Proteomes" id="UP001604277"/>
    </source>
</evidence>
<dbReference type="SUPFAM" id="SSF53756">
    <property type="entry name" value="UDP-Glycosyltransferase/glycogen phosphorylase"/>
    <property type="match status" value="1"/>
</dbReference>
<evidence type="ECO:0000313" key="2">
    <source>
        <dbReference type="EMBL" id="KAL2522899.1"/>
    </source>
</evidence>
<keyword evidence="3" id="KW-1185">Reference proteome</keyword>
<keyword evidence="1" id="KW-0812">Transmembrane</keyword>
<evidence type="ECO:0000256" key="1">
    <source>
        <dbReference type="SAM" id="Phobius"/>
    </source>
</evidence>
<dbReference type="EMBL" id="JBFOLJ010000007">
    <property type="protein sequence ID" value="KAL2522899.1"/>
    <property type="molecule type" value="Genomic_DNA"/>
</dbReference>
<reference evidence="3" key="1">
    <citation type="submission" date="2024-07" db="EMBL/GenBank/DDBJ databases">
        <title>Two chromosome-level genome assemblies of Korean endemic species Abeliophyllum distichum and Forsythia ovata (Oleaceae).</title>
        <authorList>
            <person name="Jang H."/>
        </authorList>
    </citation>
    <scope>NUCLEOTIDE SEQUENCE [LARGE SCALE GENOMIC DNA]</scope>
</reference>
<protein>
    <submittedName>
        <fullName evidence="2">UDP-glycosyltransferase 92A1</fullName>
    </submittedName>
</protein>
<dbReference type="Proteomes" id="UP001604277">
    <property type="component" value="Unassembled WGS sequence"/>
</dbReference>
<name>A0ABD1UCY8_9LAMI</name>
<keyword evidence="1" id="KW-0472">Membrane</keyword>
<dbReference type="AlphaFoldDB" id="A0ABD1UCY8"/>
<comment type="caution">
    <text evidence="2">The sequence shown here is derived from an EMBL/GenBank/DDBJ whole genome shotgun (WGS) entry which is preliminary data.</text>
</comment>
<organism evidence="2 3">
    <name type="scientific">Forsythia ovata</name>
    <dbReference type="NCBI Taxonomy" id="205694"/>
    <lineage>
        <taxon>Eukaryota</taxon>
        <taxon>Viridiplantae</taxon>
        <taxon>Streptophyta</taxon>
        <taxon>Embryophyta</taxon>
        <taxon>Tracheophyta</taxon>
        <taxon>Spermatophyta</taxon>
        <taxon>Magnoliopsida</taxon>
        <taxon>eudicotyledons</taxon>
        <taxon>Gunneridae</taxon>
        <taxon>Pentapetalae</taxon>
        <taxon>asterids</taxon>
        <taxon>lamiids</taxon>
        <taxon>Lamiales</taxon>
        <taxon>Oleaceae</taxon>
        <taxon>Forsythieae</taxon>
        <taxon>Forsythia</taxon>
    </lineage>
</organism>
<keyword evidence="1" id="KW-1133">Transmembrane helix</keyword>
<proteinExistence type="predicted"/>
<feature type="transmembrane region" description="Helical" evidence="1">
    <location>
        <begin position="104"/>
        <end position="125"/>
    </location>
</feature>
<sequence length="126" mass="14416">MAQSHIIHFLALAHSRYQETEKKSSIRLLEIPFNATKHGLPCEAENSDTLPYTLVLRLLEATSCLEQSFRKLLFDLVEKGGGEKPVCVVGDFFFEWMAHVTHEFGVFHAIFSFTGGFGMACYYFMW</sequence>
<accession>A0ABD1UCY8</accession>
<dbReference type="Gene3D" id="3.40.50.2000">
    <property type="entry name" value="Glycogen Phosphorylase B"/>
    <property type="match status" value="1"/>
</dbReference>